<accession>A0A2H3JVR0</accession>
<sequence length="84" mass="9675">MDEKGVQWGGGYKVTALKYFIPRDCWPKYKICSPNLELVTIIECICADGVSLKPGLIFLGKQFHREWFEADPDIWQVVVLTQQN</sequence>
<dbReference type="STRING" id="742152.A0A2H3JVR0"/>
<evidence type="ECO:0000313" key="2">
    <source>
        <dbReference type="Proteomes" id="UP000218811"/>
    </source>
</evidence>
<evidence type="ECO:0008006" key="3">
    <source>
        <dbReference type="Google" id="ProtNLM"/>
    </source>
</evidence>
<dbReference type="AlphaFoldDB" id="A0A2H3JVR0"/>
<keyword evidence="2" id="KW-1185">Reference proteome</keyword>
<dbReference type="Proteomes" id="UP000218811">
    <property type="component" value="Unassembled WGS sequence"/>
</dbReference>
<protein>
    <recommendedName>
        <fullName evidence="3">DDE-1 domain-containing protein</fullName>
    </recommendedName>
</protein>
<proteinExistence type="predicted"/>
<dbReference type="EMBL" id="KB468157">
    <property type="protein sequence ID" value="PCH44073.1"/>
    <property type="molecule type" value="Genomic_DNA"/>
</dbReference>
<dbReference type="OrthoDB" id="2756043at2759"/>
<gene>
    <name evidence="1" type="ORF">WOLCODRAFT_76957</name>
</gene>
<reference evidence="1 2" key="1">
    <citation type="journal article" date="2012" name="Science">
        <title>The Paleozoic origin of enzymatic lignin decomposition reconstructed from 31 fungal genomes.</title>
        <authorList>
            <person name="Floudas D."/>
            <person name="Binder M."/>
            <person name="Riley R."/>
            <person name="Barry K."/>
            <person name="Blanchette R.A."/>
            <person name="Henrissat B."/>
            <person name="Martinez A.T."/>
            <person name="Otillar R."/>
            <person name="Spatafora J.W."/>
            <person name="Yadav J.S."/>
            <person name="Aerts A."/>
            <person name="Benoit I."/>
            <person name="Boyd A."/>
            <person name="Carlson A."/>
            <person name="Copeland A."/>
            <person name="Coutinho P.M."/>
            <person name="de Vries R.P."/>
            <person name="Ferreira P."/>
            <person name="Findley K."/>
            <person name="Foster B."/>
            <person name="Gaskell J."/>
            <person name="Glotzer D."/>
            <person name="Gorecki P."/>
            <person name="Heitman J."/>
            <person name="Hesse C."/>
            <person name="Hori C."/>
            <person name="Igarashi K."/>
            <person name="Jurgens J.A."/>
            <person name="Kallen N."/>
            <person name="Kersten P."/>
            <person name="Kohler A."/>
            <person name="Kuees U."/>
            <person name="Kumar T.K.A."/>
            <person name="Kuo A."/>
            <person name="LaButti K."/>
            <person name="Larrondo L.F."/>
            <person name="Lindquist E."/>
            <person name="Ling A."/>
            <person name="Lombard V."/>
            <person name="Lucas S."/>
            <person name="Lundell T."/>
            <person name="Martin R."/>
            <person name="McLaughlin D.J."/>
            <person name="Morgenstern I."/>
            <person name="Morin E."/>
            <person name="Murat C."/>
            <person name="Nagy L.G."/>
            <person name="Nolan M."/>
            <person name="Ohm R.A."/>
            <person name="Patyshakuliyeva A."/>
            <person name="Rokas A."/>
            <person name="Ruiz-Duenas F.J."/>
            <person name="Sabat G."/>
            <person name="Salamov A."/>
            <person name="Samejima M."/>
            <person name="Schmutz J."/>
            <person name="Slot J.C."/>
            <person name="St John F."/>
            <person name="Stenlid J."/>
            <person name="Sun H."/>
            <person name="Sun S."/>
            <person name="Syed K."/>
            <person name="Tsang A."/>
            <person name="Wiebenga A."/>
            <person name="Young D."/>
            <person name="Pisabarro A."/>
            <person name="Eastwood D.C."/>
            <person name="Martin F."/>
            <person name="Cullen D."/>
            <person name="Grigoriev I.V."/>
            <person name="Hibbett D.S."/>
        </authorList>
    </citation>
    <scope>NUCLEOTIDE SEQUENCE [LARGE SCALE GENOMIC DNA]</scope>
    <source>
        <strain evidence="1 2">MD-104</strain>
    </source>
</reference>
<organism evidence="1 2">
    <name type="scientific">Wolfiporia cocos (strain MD-104)</name>
    <name type="common">Brown rot fungus</name>
    <dbReference type="NCBI Taxonomy" id="742152"/>
    <lineage>
        <taxon>Eukaryota</taxon>
        <taxon>Fungi</taxon>
        <taxon>Dikarya</taxon>
        <taxon>Basidiomycota</taxon>
        <taxon>Agaricomycotina</taxon>
        <taxon>Agaricomycetes</taxon>
        <taxon>Polyporales</taxon>
        <taxon>Phaeolaceae</taxon>
        <taxon>Wolfiporia</taxon>
    </lineage>
</organism>
<evidence type="ECO:0000313" key="1">
    <source>
        <dbReference type="EMBL" id="PCH44073.1"/>
    </source>
</evidence>
<name>A0A2H3JVR0_WOLCO</name>